<dbReference type="InterPro" id="IPR015919">
    <property type="entry name" value="Cadherin-like_sf"/>
</dbReference>
<dbReference type="PROSITE" id="PS50268">
    <property type="entry name" value="CADHERIN_2"/>
    <property type="match status" value="1"/>
</dbReference>
<dbReference type="GO" id="GO:0005509">
    <property type="term" value="F:calcium ion binding"/>
    <property type="evidence" value="ECO:0007669"/>
    <property type="project" value="UniProtKB-UniRule"/>
</dbReference>
<feature type="domain" description="Cadherin" evidence="3">
    <location>
        <begin position="35"/>
        <end position="153"/>
    </location>
</feature>
<reference evidence="7" key="1">
    <citation type="submission" date="2017-02" db="UniProtKB">
        <authorList>
            <consortium name="WormBaseParasite"/>
        </authorList>
    </citation>
    <scope>IDENTIFICATION</scope>
</reference>
<organism evidence="5 7">
    <name type="scientific">Dracunculus medinensis</name>
    <name type="common">Guinea worm</name>
    <dbReference type="NCBI Taxonomy" id="318479"/>
    <lineage>
        <taxon>Eukaryota</taxon>
        <taxon>Metazoa</taxon>
        <taxon>Ecdysozoa</taxon>
        <taxon>Nematoda</taxon>
        <taxon>Chromadorea</taxon>
        <taxon>Rhabditida</taxon>
        <taxon>Spirurina</taxon>
        <taxon>Dracunculoidea</taxon>
        <taxon>Dracunculidae</taxon>
        <taxon>Dracunculus</taxon>
    </lineage>
</organism>
<evidence type="ECO:0000256" key="2">
    <source>
        <dbReference type="SAM" id="Phobius"/>
    </source>
</evidence>
<dbReference type="CDD" id="cd11304">
    <property type="entry name" value="Cadherin_repeat"/>
    <property type="match status" value="1"/>
</dbReference>
<dbReference type="Proteomes" id="UP000274756">
    <property type="component" value="Unassembled WGS sequence"/>
</dbReference>
<sequence>MAQNVMVPQMISTRLLRIFINDLDDNLPVFQKANESIPRVFVIDHDESDSGKVFVGQIRAFDRDATPFNHIYYYLIPSCSNENGKFAIDKFSGVISVNDVASLTKKEHWLCALATSYNVNDVFNIEFDRRNISMISLVVEIRSRNKSAYYPDYRFINNSIIIFGYEENSVPLSFGSFSSNNSVKYHLDSIREFSSESAPLSTIPASFHFAVDRNTGDVRIDPSLFDGQEGIYLLKIAIYHENTPFNSSQNYLFTKIHNVKKSSMLNFIFNQEADILGLNIGDFQQQLMNTLEMDPNSANITFFFSSPRLYASSSKNRSSVCFHSVRNDEILSQESIISILSSTLNNESMLSRLYQAFKVTNIESCSMEVESAQADFSSSRTSLLWSGFSLIGTLCLISFCAYSCFVMRYKTYLNEKAANVFGTKTRFDGKLALGNRGHIQFNAENF</sequence>
<feature type="transmembrane region" description="Helical" evidence="2">
    <location>
        <begin position="383"/>
        <end position="406"/>
    </location>
</feature>
<keyword evidence="2" id="KW-0812">Transmembrane</keyword>
<dbReference type="STRING" id="318479.A0A0N4UKR1"/>
<dbReference type="Gene3D" id="2.60.40.60">
    <property type="entry name" value="Cadherins"/>
    <property type="match status" value="1"/>
</dbReference>
<reference evidence="4 6" key="2">
    <citation type="submission" date="2018-11" db="EMBL/GenBank/DDBJ databases">
        <authorList>
            <consortium name="Pathogen Informatics"/>
        </authorList>
    </citation>
    <scope>NUCLEOTIDE SEQUENCE [LARGE SCALE GENOMIC DNA]</scope>
</reference>
<dbReference type="AlphaFoldDB" id="A0A0N4UKR1"/>
<keyword evidence="2" id="KW-1133">Transmembrane helix</keyword>
<accession>A0A0N4UKR1</accession>
<dbReference type="InterPro" id="IPR002126">
    <property type="entry name" value="Cadherin-like_dom"/>
</dbReference>
<protein>
    <submittedName>
        <fullName evidence="7">Cadherin domain-containing protein</fullName>
    </submittedName>
</protein>
<keyword evidence="1" id="KW-0106">Calcium</keyword>
<dbReference type="OrthoDB" id="6252479at2759"/>
<dbReference type="EMBL" id="UYYG01000056">
    <property type="protein sequence ID" value="VDN52372.1"/>
    <property type="molecule type" value="Genomic_DNA"/>
</dbReference>
<dbReference type="GO" id="GO:0007156">
    <property type="term" value="P:homophilic cell adhesion via plasma membrane adhesion molecules"/>
    <property type="evidence" value="ECO:0007669"/>
    <property type="project" value="InterPro"/>
</dbReference>
<evidence type="ECO:0000313" key="4">
    <source>
        <dbReference type="EMBL" id="VDN52372.1"/>
    </source>
</evidence>
<dbReference type="Proteomes" id="UP000038040">
    <property type="component" value="Unplaced"/>
</dbReference>
<evidence type="ECO:0000256" key="1">
    <source>
        <dbReference type="PROSITE-ProRule" id="PRU00043"/>
    </source>
</evidence>
<name>A0A0N4UKR1_DRAME</name>
<evidence type="ECO:0000313" key="6">
    <source>
        <dbReference type="Proteomes" id="UP000274756"/>
    </source>
</evidence>
<evidence type="ECO:0000313" key="7">
    <source>
        <dbReference type="WBParaSite" id="DME_0000833901-mRNA-1"/>
    </source>
</evidence>
<dbReference type="SUPFAM" id="SSF49313">
    <property type="entry name" value="Cadherin-like"/>
    <property type="match status" value="1"/>
</dbReference>
<keyword evidence="2" id="KW-0472">Membrane</keyword>
<dbReference type="WBParaSite" id="DME_0000833901-mRNA-1">
    <property type="protein sequence ID" value="DME_0000833901-mRNA-1"/>
    <property type="gene ID" value="DME_0000833901"/>
</dbReference>
<evidence type="ECO:0000259" key="3">
    <source>
        <dbReference type="PROSITE" id="PS50268"/>
    </source>
</evidence>
<proteinExistence type="predicted"/>
<keyword evidence="6" id="KW-1185">Reference proteome</keyword>
<gene>
    <name evidence="4" type="ORF">DME_LOCUS2345</name>
</gene>
<evidence type="ECO:0000313" key="5">
    <source>
        <dbReference type="Proteomes" id="UP000038040"/>
    </source>
</evidence>
<dbReference type="GO" id="GO:0016020">
    <property type="term" value="C:membrane"/>
    <property type="evidence" value="ECO:0007669"/>
    <property type="project" value="InterPro"/>
</dbReference>